<evidence type="ECO:0000313" key="5">
    <source>
        <dbReference type="Proteomes" id="UP000033673"/>
    </source>
</evidence>
<dbReference type="GO" id="GO:0051537">
    <property type="term" value="F:2 iron, 2 sulfur cluster binding"/>
    <property type="evidence" value="ECO:0007669"/>
    <property type="project" value="InterPro"/>
</dbReference>
<dbReference type="InterPro" id="IPR017881">
    <property type="entry name" value="NirD"/>
</dbReference>
<accession>A0A0F4NLF4</accession>
<comment type="caution">
    <text evidence="4">The sequence shown here is derived from an EMBL/GenBank/DDBJ whole genome shotgun (WGS) entry which is preliminary data.</text>
</comment>
<reference evidence="4 5" key="1">
    <citation type="journal article" date="2015" name="BMC Genomics">
        <title>Genome mining reveals unlocked bioactive potential of marine Gram-negative bacteria.</title>
        <authorList>
            <person name="Machado H."/>
            <person name="Sonnenschein E.C."/>
            <person name="Melchiorsen J."/>
            <person name="Gram L."/>
        </authorList>
    </citation>
    <scope>NUCLEOTIDE SEQUENCE [LARGE SCALE GENOMIC DNA]</scope>
    <source>
        <strain evidence="4 5">S2757</strain>
    </source>
</reference>
<dbReference type="SUPFAM" id="SSF50022">
    <property type="entry name" value="ISP domain"/>
    <property type="match status" value="1"/>
</dbReference>
<dbReference type="InterPro" id="IPR012748">
    <property type="entry name" value="Rieske-like_NirD"/>
</dbReference>
<dbReference type="NCBIfam" id="TIGR02378">
    <property type="entry name" value="nirD_assim_sml"/>
    <property type="match status" value="1"/>
</dbReference>
<keyword evidence="5" id="KW-1185">Reference proteome</keyword>
<dbReference type="PANTHER" id="PTHR40562:SF1">
    <property type="entry name" value="NITRITE REDUCTASE (NADH) SMALL SUBUNIT"/>
    <property type="match status" value="1"/>
</dbReference>
<dbReference type="AlphaFoldDB" id="A0A0F4NLF4"/>
<dbReference type="STRING" id="579748.TW81_06765"/>
<evidence type="ECO:0000256" key="1">
    <source>
        <dbReference type="ARBA" id="ARBA00023002"/>
    </source>
</evidence>
<protein>
    <submittedName>
        <fullName evidence="4">Nitrite reductase</fullName>
    </submittedName>
</protein>
<dbReference type="PATRIC" id="fig|579748.3.peg.1388"/>
<dbReference type="CDD" id="cd03529">
    <property type="entry name" value="Rieske_NirD"/>
    <property type="match status" value="1"/>
</dbReference>
<gene>
    <name evidence="4" type="ORF">TW81_06765</name>
</gene>
<dbReference type="OrthoDB" id="516687at2"/>
<dbReference type="PANTHER" id="PTHR40562">
    <property type="match status" value="1"/>
</dbReference>
<keyword evidence="2" id="KW-0534">Nitrate assimilation</keyword>
<name>A0A0F4NLF4_9VIBR</name>
<dbReference type="RefSeq" id="WP_045954935.1">
    <property type="nucleotide sequence ID" value="NZ_JXXV01000012.1"/>
</dbReference>
<dbReference type="Proteomes" id="UP000033673">
    <property type="component" value="Unassembled WGS sequence"/>
</dbReference>
<proteinExistence type="predicted"/>
<keyword evidence="1" id="KW-0560">Oxidoreductase</keyword>
<dbReference type="GO" id="GO:0042128">
    <property type="term" value="P:nitrate assimilation"/>
    <property type="evidence" value="ECO:0007669"/>
    <property type="project" value="UniProtKB-KW"/>
</dbReference>
<dbReference type="GO" id="GO:0008942">
    <property type="term" value="F:nitrite reductase [NAD(P)H] activity"/>
    <property type="evidence" value="ECO:0007669"/>
    <property type="project" value="InterPro"/>
</dbReference>
<feature type="domain" description="Rieske-like [2Fe-2S]" evidence="3">
    <location>
        <begin position="8"/>
        <end position="107"/>
    </location>
</feature>
<evidence type="ECO:0000259" key="3">
    <source>
        <dbReference type="Pfam" id="PF13806"/>
    </source>
</evidence>
<dbReference type="PROSITE" id="PS51300">
    <property type="entry name" value="NIRD"/>
    <property type="match status" value="1"/>
</dbReference>
<dbReference type="Pfam" id="PF13806">
    <property type="entry name" value="Rieske_2"/>
    <property type="match status" value="1"/>
</dbReference>
<dbReference type="InterPro" id="IPR036922">
    <property type="entry name" value="Rieske_2Fe-2S_sf"/>
</dbReference>
<evidence type="ECO:0000313" key="4">
    <source>
        <dbReference type="EMBL" id="KJY84015.1"/>
    </source>
</evidence>
<evidence type="ECO:0000256" key="2">
    <source>
        <dbReference type="ARBA" id="ARBA00023063"/>
    </source>
</evidence>
<dbReference type="EMBL" id="JXXV01000012">
    <property type="protein sequence ID" value="KJY84015.1"/>
    <property type="molecule type" value="Genomic_DNA"/>
</dbReference>
<sequence length="109" mass="11898">MDVIDKIKICGLEQLTPYQGRAALIDGEQIALFYVPNQGVFAVQNWDPIGQAYVLCRGIVGDIAGELCVASPLYKQHFSLVTGVCMEDADVRLNVYSVKIEQGSVCITC</sequence>
<dbReference type="Gene3D" id="2.102.10.10">
    <property type="entry name" value="Rieske [2Fe-2S] iron-sulphur domain"/>
    <property type="match status" value="1"/>
</dbReference>
<organism evidence="4 5">
    <name type="scientific">Vibrio galatheae</name>
    <dbReference type="NCBI Taxonomy" id="579748"/>
    <lineage>
        <taxon>Bacteria</taxon>
        <taxon>Pseudomonadati</taxon>
        <taxon>Pseudomonadota</taxon>
        <taxon>Gammaproteobacteria</taxon>
        <taxon>Vibrionales</taxon>
        <taxon>Vibrionaceae</taxon>
        <taxon>Vibrio</taxon>
    </lineage>
</organism>